<sequence>MLLVTVLDPKRAVHPHTLSKWICQVIRRANVSVSEEESCLLKMNTHEVRAIVTSVLFRKVKSLDLVPKI</sequence>
<organism evidence="1 2">
    <name type="scientific">Portunus trituberculatus</name>
    <name type="common">Swimming crab</name>
    <name type="synonym">Neptunus trituberculatus</name>
    <dbReference type="NCBI Taxonomy" id="210409"/>
    <lineage>
        <taxon>Eukaryota</taxon>
        <taxon>Metazoa</taxon>
        <taxon>Ecdysozoa</taxon>
        <taxon>Arthropoda</taxon>
        <taxon>Crustacea</taxon>
        <taxon>Multicrustacea</taxon>
        <taxon>Malacostraca</taxon>
        <taxon>Eumalacostraca</taxon>
        <taxon>Eucarida</taxon>
        <taxon>Decapoda</taxon>
        <taxon>Pleocyemata</taxon>
        <taxon>Brachyura</taxon>
        <taxon>Eubrachyura</taxon>
        <taxon>Portunoidea</taxon>
        <taxon>Portunidae</taxon>
        <taxon>Portuninae</taxon>
        <taxon>Portunus</taxon>
    </lineage>
</organism>
<comment type="caution">
    <text evidence="1">The sequence shown here is derived from an EMBL/GenBank/DDBJ whole genome shotgun (WGS) entry which is preliminary data.</text>
</comment>
<reference evidence="1 2" key="1">
    <citation type="submission" date="2019-05" db="EMBL/GenBank/DDBJ databases">
        <title>Another draft genome of Portunus trituberculatus and its Hox gene families provides insights of decapod evolution.</title>
        <authorList>
            <person name="Jeong J.-H."/>
            <person name="Song I."/>
            <person name="Kim S."/>
            <person name="Choi T."/>
            <person name="Kim D."/>
            <person name="Ryu S."/>
            <person name="Kim W."/>
        </authorList>
    </citation>
    <scope>NUCLEOTIDE SEQUENCE [LARGE SCALE GENOMIC DNA]</scope>
    <source>
        <tissue evidence="1">Muscle</tissue>
    </source>
</reference>
<keyword evidence="2" id="KW-1185">Reference proteome</keyword>
<dbReference type="Proteomes" id="UP000324222">
    <property type="component" value="Unassembled WGS sequence"/>
</dbReference>
<evidence type="ECO:0000313" key="2">
    <source>
        <dbReference type="Proteomes" id="UP000324222"/>
    </source>
</evidence>
<evidence type="ECO:0000313" key="1">
    <source>
        <dbReference type="EMBL" id="MPC24910.1"/>
    </source>
</evidence>
<protein>
    <submittedName>
        <fullName evidence="1">Uncharacterized protein</fullName>
    </submittedName>
</protein>
<proteinExistence type="predicted"/>
<name>A0A5B7DTY2_PORTR</name>
<dbReference type="EMBL" id="VSRR010001390">
    <property type="protein sequence ID" value="MPC24910.1"/>
    <property type="molecule type" value="Genomic_DNA"/>
</dbReference>
<gene>
    <name evidence="1" type="ORF">E2C01_018004</name>
</gene>
<accession>A0A5B7DTY2</accession>
<dbReference type="AlphaFoldDB" id="A0A5B7DTY2"/>